<dbReference type="GO" id="GO:0016020">
    <property type="term" value="C:membrane"/>
    <property type="evidence" value="ECO:0007669"/>
    <property type="project" value="UniProtKB-SubCell"/>
</dbReference>
<dbReference type="AlphaFoldDB" id="A0A316ECC2"/>
<evidence type="ECO:0000256" key="4">
    <source>
        <dbReference type="ARBA" id="ARBA00022989"/>
    </source>
</evidence>
<dbReference type="GO" id="GO:0015232">
    <property type="term" value="F:heme transmembrane transporter activity"/>
    <property type="evidence" value="ECO:0007669"/>
    <property type="project" value="InterPro"/>
</dbReference>
<feature type="transmembrane region" description="Helical" evidence="6">
    <location>
        <begin position="82"/>
        <end position="115"/>
    </location>
</feature>
<evidence type="ECO:0000256" key="1">
    <source>
        <dbReference type="ARBA" id="ARBA00004141"/>
    </source>
</evidence>
<feature type="transmembrane region" description="Helical" evidence="6">
    <location>
        <begin position="127"/>
        <end position="152"/>
    </location>
</feature>
<evidence type="ECO:0000313" key="8">
    <source>
        <dbReference type="Proteomes" id="UP000245489"/>
    </source>
</evidence>
<evidence type="ECO:0000256" key="3">
    <source>
        <dbReference type="ARBA" id="ARBA00022692"/>
    </source>
</evidence>
<comment type="subcellular location">
    <subcellularLocation>
        <location evidence="1">Membrane</location>
        <topology evidence="1">Multi-pass membrane protein</topology>
    </subcellularLocation>
</comment>
<sequence length="221" mass="24633">MLKEIKALIDKEIRLELRQKYALNGMLLYIVSTVYVCYLSFRLKSNQIDKLTWNTLFWIILLFTAMNAIAKSFTQERFGRLLYYYTLASPVGIILSKIIYNTILMLVLALVGFGVYAVVMGNPVEDMGIYLLSIVLGAVGFSSTLTMVAGIASKAENSATLMAILSFPIIIPMLIMLLKISKNALDGLDRGSSLDEILTLLAIDGIVLVLSVILFPYLWRS</sequence>
<keyword evidence="5 6" id="KW-0472">Membrane</keyword>
<comment type="caution">
    <text evidence="7">The sequence shown here is derived from an EMBL/GenBank/DDBJ whole genome shotgun (WGS) entry which is preliminary data.</text>
</comment>
<feature type="transmembrane region" description="Helical" evidence="6">
    <location>
        <begin position="53"/>
        <end position="70"/>
    </location>
</feature>
<evidence type="ECO:0000313" key="7">
    <source>
        <dbReference type="EMBL" id="PWK27790.1"/>
    </source>
</evidence>
<dbReference type="RefSeq" id="WP_109741961.1">
    <property type="nucleotide sequence ID" value="NZ_QGGO01000005.1"/>
</dbReference>
<evidence type="ECO:0000256" key="6">
    <source>
        <dbReference type="SAM" id="Phobius"/>
    </source>
</evidence>
<feature type="transmembrane region" description="Helical" evidence="6">
    <location>
        <begin position="197"/>
        <end position="219"/>
    </location>
</feature>
<dbReference type="GO" id="GO:0017004">
    <property type="term" value="P:cytochrome complex assembly"/>
    <property type="evidence" value="ECO:0007669"/>
    <property type="project" value="InterPro"/>
</dbReference>
<dbReference type="Pfam" id="PF03379">
    <property type="entry name" value="CcmB"/>
    <property type="match status" value="1"/>
</dbReference>
<keyword evidence="8" id="KW-1185">Reference proteome</keyword>
<dbReference type="Proteomes" id="UP000245489">
    <property type="component" value="Unassembled WGS sequence"/>
</dbReference>
<feature type="transmembrane region" description="Helical" evidence="6">
    <location>
        <begin position="21"/>
        <end position="41"/>
    </location>
</feature>
<organism evidence="7 8">
    <name type="scientific">Arcicella aurantiaca</name>
    <dbReference type="NCBI Taxonomy" id="591202"/>
    <lineage>
        <taxon>Bacteria</taxon>
        <taxon>Pseudomonadati</taxon>
        <taxon>Bacteroidota</taxon>
        <taxon>Cytophagia</taxon>
        <taxon>Cytophagales</taxon>
        <taxon>Flectobacillaceae</taxon>
        <taxon>Arcicella</taxon>
    </lineage>
</organism>
<feature type="transmembrane region" description="Helical" evidence="6">
    <location>
        <begin position="159"/>
        <end position="177"/>
    </location>
</feature>
<evidence type="ECO:0000256" key="5">
    <source>
        <dbReference type="ARBA" id="ARBA00023136"/>
    </source>
</evidence>
<keyword evidence="3 6" id="KW-0812">Transmembrane</keyword>
<reference evidence="7 8" key="1">
    <citation type="submission" date="2018-05" db="EMBL/GenBank/DDBJ databases">
        <title>Genomic Encyclopedia of Archaeal and Bacterial Type Strains, Phase II (KMG-II): from individual species to whole genera.</title>
        <authorList>
            <person name="Goeker M."/>
        </authorList>
    </citation>
    <scope>NUCLEOTIDE SEQUENCE [LARGE SCALE GENOMIC DNA]</scope>
    <source>
        <strain evidence="7 8">DSM 22214</strain>
    </source>
</reference>
<accession>A0A316ECC2</accession>
<comment type="similarity">
    <text evidence="2">Belongs to the CcmB/CycW/HelB family.</text>
</comment>
<proteinExistence type="inferred from homology"/>
<dbReference type="EMBL" id="QGGO01000005">
    <property type="protein sequence ID" value="PWK27790.1"/>
    <property type="molecule type" value="Genomic_DNA"/>
</dbReference>
<name>A0A316ECC2_9BACT</name>
<evidence type="ECO:0000256" key="2">
    <source>
        <dbReference type="ARBA" id="ARBA00010544"/>
    </source>
</evidence>
<keyword evidence="4 6" id="KW-1133">Transmembrane helix</keyword>
<dbReference type="InterPro" id="IPR003544">
    <property type="entry name" value="Cyt_c_biogenesis_CcmB"/>
</dbReference>
<dbReference type="OrthoDB" id="9788444at2"/>
<protein>
    <submittedName>
        <fullName evidence="7">Heme exporter protein B</fullName>
    </submittedName>
</protein>
<gene>
    <name evidence="7" type="ORF">LV89_01197</name>
</gene>